<gene>
    <name evidence="2" type="ORF">QQS21_007904</name>
</gene>
<evidence type="ECO:0000259" key="1">
    <source>
        <dbReference type="Pfam" id="PF07992"/>
    </source>
</evidence>
<evidence type="ECO:0000313" key="3">
    <source>
        <dbReference type="Proteomes" id="UP001251528"/>
    </source>
</evidence>
<comment type="caution">
    <text evidence="2">The sequence shown here is derived from an EMBL/GenBank/DDBJ whole genome shotgun (WGS) entry which is preliminary data.</text>
</comment>
<dbReference type="GO" id="GO:0005737">
    <property type="term" value="C:cytoplasm"/>
    <property type="evidence" value="ECO:0007669"/>
    <property type="project" value="TreeGrafter"/>
</dbReference>
<organism evidence="2 3">
    <name type="scientific">Conoideocrella luteorostrata</name>
    <dbReference type="NCBI Taxonomy" id="1105319"/>
    <lineage>
        <taxon>Eukaryota</taxon>
        <taxon>Fungi</taxon>
        <taxon>Dikarya</taxon>
        <taxon>Ascomycota</taxon>
        <taxon>Pezizomycotina</taxon>
        <taxon>Sordariomycetes</taxon>
        <taxon>Hypocreomycetidae</taxon>
        <taxon>Hypocreales</taxon>
        <taxon>Clavicipitaceae</taxon>
        <taxon>Conoideocrella</taxon>
    </lineage>
</organism>
<dbReference type="PANTHER" id="PTHR43735">
    <property type="entry name" value="APOPTOSIS-INDUCING FACTOR 1"/>
    <property type="match status" value="1"/>
</dbReference>
<accession>A0AAJ0CJV6</accession>
<keyword evidence="3" id="KW-1185">Reference proteome</keyword>
<dbReference type="AlphaFoldDB" id="A0AAJ0CJV6"/>
<sequence>MTDDALEFYGKALWAMLGLALTRTMQQIQATGHRWTYRETENAKKQSHQAILVERNSHFNHSFVFPQYGIVPGREHKAFIPYDRVSTLGPPGILRLVRGSATSITPTHVQLASGETINYDYPAIATGSSQPPSPKATSTDKNEACVEMQRSQRRVQDANRIAVIGGGPVGVQIATDIAAYFP</sequence>
<dbReference type="GO" id="GO:0004174">
    <property type="term" value="F:electron-transferring-flavoprotein dehydrogenase activity"/>
    <property type="evidence" value="ECO:0007669"/>
    <property type="project" value="TreeGrafter"/>
</dbReference>
<dbReference type="Proteomes" id="UP001251528">
    <property type="component" value="Unassembled WGS sequence"/>
</dbReference>
<dbReference type="PANTHER" id="PTHR43735:SF5">
    <property type="entry name" value="FAD_NAD(P)-BINDING DOMAIN-CONTAINING PROTEIN"/>
    <property type="match status" value="1"/>
</dbReference>
<dbReference type="EMBL" id="JASWJB010000170">
    <property type="protein sequence ID" value="KAK2594398.1"/>
    <property type="molecule type" value="Genomic_DNA"/>
</dbReference>
<dbReference type="GO" id="GO:0050660">
    <property type="term" value="F:flavin adenine dinucleotide binding"/>
    <property type="evidence" value="ECO:0007669"/>
    <property type="project" value="TreeGrafter"/>
</dbReference>
<dbReference type="Pfam" id="PF07992">
    <property type="entry name" value="Pyr_redox_2"/>
    <property type="match status" value="1"/>
</dbReference>
<proteinExistence type="predicted"/>
<feature type="domain" description="FAD/NAD(P)-binding" evidence="1">
    <location>
        <begin position="42"/>
        <end position="178"/>
    </location>
</feature>
<dbReference type="InterPro" id="IPR023753">
    <property type="entry name" value="FAD/NAD-binding_dom"/>
</dbReference>
<name>A0AAJ0CJV6_9HYPO</name>
<dbReference type="Gene3D" id="3.50.50.60">
    <property type="entry name" value="FAD/NAD(P)-binding domain"/>
    <property type="match status" value="2"/>
</dbReference>
<protein>
    <recommendedName>
        <fullName evidence="1">FAD/NAD(P)-binding domain-containing protein</fullName>
    </recommendedName>
</protein>
<dbReference type="InterPro" id="IPR036188">
    <property type="entry name" value="FAD/NAD-bd_sf"/>
</dbReference>
<evidence type="ECO:0000313" key="2">
    <source>
        <dbReference type="EMBL" id="KAK2594398.1"/>
    </source>
</evidence>
<reference evidence="2" key="1">
    <citation type="submission" date="2023-06" db="EMBL/GenBank/DDBJ databases">
        <title>Conoideocrella luteorostrata (Hypocreales: Clavicipitaceae), a potential biocontrol fungus for elongate hemlock scale in United States Christmas tree production areas.</title>
        <authorList>
            <person name="Barrett H."/>
            <person name="Lovett B."/>
            <person name="Macias A.M."/>
            <person name="Stajich J.E."/>
            <person name="Kasson M.T."/>
        </authorList>
    </citation>
    <scope>NUCLEOTIDE SEQUENCE</scope>
    <source>
        <strain evidence="2">ARSEF 14590</strain>
    </source>
</reference>
<dbReference type="SUPFAM" id="SSF51905">
    <property type="entry name" value="FAD/NAD(P)-binding domain"/>
    <property type="match status" value="1"/>
</dbReference>